<organism evidence="1 2">
    <name type="scientific">Violaceomyces palustris</name>
    <dbReference type="NCBI Taxonomy" id="1673888"/>
    <lineage>
        <taxon>Eukaryota</taxon>
        <taxon>Fungi</taxon>
        <taxon>Dikarya</taxon>
        <taxon>Basidiomycota</taxon>
        <taxon>Ustilaginomycotina</taxon>
        <taxon>Ustilaginomycetes</taxon>
        <taxon>Violaceomycetales</taxon>
        <taxon>Violaceomycetaceae</taxon>
        <taxon>Violaceomyces</taxon>
    </lineage>
</organism>
<dbReference type="EMBL" id="KZ819747">
    <property type="protein sequence ID" value="PWN52988.1"/>
    <property type="molecule type" value="Genomic_DNA"/>
</dbReference>
<reference evidence="1 2" key="1">
    <citation type="journal article" date="2018" name="Mol. Biol. Evol.">
        <title>Broad Genomic Sampling Reveals a Smut Pathogenic Ancestry of the Fungal Clade Ustilaginomycotina.</title>
        <authorList>
            <person name="Kijpornyongpan T."/>
            <person name="Mondo S.J."/>
            <person name="Barry K."/>
            <person name="Sandor L."/>
            <person name="Lee J."/>
            <person name="Lipzen A."/>
            <person name="Pangilinan J."/>
            <person name="LaButti K."/>
            <person name="Hainaut M."/>
            <person name="Henrissat B."/>
            <person name="Grigoriev I.V."/>
            <person name="Spatafora J.W."/>
            <person name="Aime M.C."/>
        </authorList>
    </citation>
    <scope>NUCLEOTIDE SEQUENCE [LARGE SCALE GENOMIC DNA]</scope>
    <source>
        <strain evidence="1 2">SA 807</strain>
    </source>
</reference>
<gene>
    <name evidence="1" type="ORF">IE53DRAFT_384548</name>
</gene>
<keyword evidence="1" id="KW-0413">Isomerase</keyword>
<proteinExistence type="predicted"/>
<sequence length="707" mass="78753">MLDAPSDHKGLSGKKRSRSKEDDQESSPDPGPQPNQNQKADSMQVQSHIASKDGQVQGEDGHDHQNGGDDDDDDDDDDEDDEDYGPMPAPSEDPTSAGSNKRKKRKTLPHEQVYLDHLPSSDRYYKSLMHRDTINFVTVTRTNFVITTSVDGHVKFWKKLDEGIEFVKHYRAHLSPIVGVSSSADGAFFATIANDGTAKVFDVINFDMINMFKLGYTPRACCWIHKRGRADTILAISEEGSKAIRLYDGRGDGEPVSTIETVHKQPCHLITYNETYDCVVSADVGGMIEYWKPTEPYQLPKGVFEYKSSTDLFEFKKSKATPNSINFSPDNTHFVTTSTSDRQVRIFHFASGKLKKKYDESLRAVQEMQQAGTTIYKLDDMEFGRRLAVERELDNSVKDGPGDATTNAMGAGTGNAVFDESGNFLIYPTMLGIKIVNTVTNRVCKLLGKDETTRFLNVSIYQGAPTKKATSIALAASDNPLLAKKGTIDPTLFCTAFKRSRFYLFTRSEPESDPNSKGGAERDVFNERPTREEQTIASTQPTGVGKARNSNLASAVIIHTTKGDIHLRLFPDLVPKTVENFVGLSRKKYYDDVIFHRVIKKFMLQTGDPLGDGTGGESIWGKEFEDEFRKELKHDRPYTVSMANAGPNTNGSQFFITTVPTPWLDGKHTVFGRATAGMDVIHSIENCKVDKNDKPREDIKIINITVQ</sequence>
<name>A0ACD0P4B9_9BASI</name>
<protein>
    <submittedName>
        <fullName evidence="1">Peptidyl-prolyl cis-trans isomerase cyp15</fullName>
    </submittedName>
</protein>
<evidence type="ECO:0000313" key="1">
    <source>
        <dbReference type="EMBL" id="PWN52988.1"/>
    </source>
</evidence>
<keyword evidence="2" id="KW-1185">Reference proteome</keyword>
<accession>A0ACD0P4B9</accession>
<evidence type="ECO:0000313" key="2">
    <source>
        <dbReference type="Proteomes" id="UP000245626"/>
    </source>
</evidence>
<dbReference type="Proteomes" id="UP000245626">
    <property type="component" value="Unassembled WGS sequence"/>
</dbReference>